<dbReference type="PANTHER" id="PTHR34858">
    <property type="entry name" value="CYSO-CYSTEINE PEPTIDASE"/>
    <property type="match status" value="1"/>
</dbReference>
<evidence type="ECO:0000313" key="7">
    <source>
        <dbReference type="EMBL" id="SCZ77103.1"/>
    </source>
</evidence>
<dbReference type="InterPro" id="IPR000555">
    <property type="entry name" value="JAMM/MPN+_dom"/>
</dbReference>
<dbReference type="SMART" id="SM00232">
    <property type="entry name" value="JAB_MPN"/>
    <property type="match status" value="1"/>
</dbReference>
<dbReference type="InterPro" id="IPR028090">
    <property type="entry name" value="JAB_dom_prok"/>
</dbReference>
<evidence type="ECO:0000256" key="4">
    <source>
        <dbReference type="ARBA" id="ARBA00022833"/>
    </source>
</evidence>
<dbReference type="CDD" id="cd08070">
    <property type="entry name" value="MPN_like"/>
    <property type="match status" value="1"/>
</dbReference>
<evidence type="ECO:0000259" key="6">
    <source>
        <dbReference type="PROSITE" id="PS50249"/>
    </source>
</evidence>
<protein>
    <submittedName>
        <fullName evidence="7">Proteasome lid subunit RPN8/RPN11, contains Jab1/MPN metalloenzyme (JAMM) motif</fullName>
    </submittedName>
</protein>
<dbReference type="SUPFAM" id="SSF102712">
    <property type="entry name" value="JAB1/MPN domain"/>
    <property type="match status" value="1"/>
</dbReference>
<keyword evidence="4" id="KW-0862">Zinc</keyword>
<evidence type="ECO:0000256" key="3">
    <source>
        <dbReference type="ARBA" id="ARBA00022801"/>
    </source>
</evidence>
<evidence type="ECO:0000256" key="5">
    <source>
        <dbReference type="ARBA" id="ARBA00023049"/>
    </source>
</evidence>
<dbReference type="GO" id="GO:0000502">
    <property type="term" value="C:proteasome complex"/>
    <property type="evidence" value="ECO:0007669"/>
    <property type="project" value="UniProtKB-KW"/>
</dbReference>
<evidence type="ECO:0000313" key="8">
    <source>
        <dbReference type="Proteomes" id="UP000199428"/>
    </source>
</evidence>
<sequence length="138" mass="16010">MSGTFVIEDDAYNKLAEHIENTYPNEACGILIGNLHDNRIYDIKEATNRENDKRESFFSMNPLEIYRVEKEQKEIIGFYHSHPNKTATLSTSDKEYMVPGVLNLIFAVTKNGVVDMRAYRREKPETTDVKEERVLVHI</sequence>
<keyword evidence="7" id="KW-0647">Proteasome</keyword>
<dbReference type="PANTHER" id="PTHR34858:SF1">
    <property type="entry name" value="CYSO-CYSTEINE PEPTIDASE"/>
    <property type="match status" value="1"/>
</dbReference>
<organism evidence="7 8">
    <name type="scientific">Pseudobutyrivibrio xylanivorans</name>
    <dbReference type="NCBI Taxonomy" id="185007"/>
    <lineage>
        <taxon>Bacteria</taxon>
        <taxon>Bacillati</taxon>
        <taxon>Bacillota</taxon>
        <taxon>Clostridia</taxon>
        <taxon>Lachnospirales</taxon>
        <taxon>Lachnospiraceae</taxon>
        <taxon>Pseudobutyrivibrio</taxon>
    </lineage>
</organism>
<dbReference type="GO" id="GO:0006508">
    <property type="term" value="P:proteolysis"/>
    <property type="evidence" value="ECO:0007669"/>
    <property type="project" value="UniProtKB-KW"/>
</dbReference>
<feature type="domain" description="MPN" evidence="6">
    <location>
        <begin position="5"/>
        <end position="133"/>
    </location>
</feature>
<dbReference type="EMBL" id="FMWK01000002">
    <property type="protein sequence ID" value="SCZ77103.1"/>
    <property type="molecule type" value="Genomic_DNA"/>
</dbReference>
<proteinExistence type="predicted"/>
<dbReference type="InterPro" id="IPR051929">
    <property type="entry name" value="VirAsm_ModProt"/>
</dbReference>
<keyword evidence="2" id="KW-0479">Metal-binding</keyword>
<dbReference type="Pfam" id="PF14464">
    <property type="entry name" value="Prok-JAB"/>
    <property type="match status" value="1"/>
</dbReference>
<keyword evidence="1" id="KW-0645">Protease</keyword>
<dbReference type="RefSeq" id="WP_051194727.1">
    <property type="nucleotide sequence ID" value="NZ_FMWK01000002.1"/>
</dbReference>
<dbReference type="GO" id="GO:0008270">
    <property type="term" value="F:zinc ion binding"/>
    <property type="evidence" value="ECO:0007669"/>
    <property type="project" value="TreeGrafter"/>
</dbReference>
<gene>
    <name evidence="7" type="ORF">SAMN02910350_00608</name>
</gene>
<dbReference type="InterPro" id="IPR037518">
    <property type="entry name" value="MPN"/>
</dbReference>
<dbReference type="AlphaFoldDB" id="A0A1G5RSP3"/>
<dbReference type="PROSITE" id="PS50249">
    <property type="entry name" value="MPN"/>
    <property type="match status" value="1"/>
</dbReference>
<dbReference type="GO" id="GO:0008235">
    <property type="term" value="F:metalloexopeptidase activity"/>
    <property type="evidence" value="ECO:0007669"/>
    <property type="project" value="TreeGrafter"/>
</dbReference>
<reference evidence="7 8" key="1">
    <citation type="submission" date="2016-10" db="EMBL/GenBank/DDBJ databases">
        <authorList>
            <person name="de Groot N.N."/>
        </authorList>
    </citation>
    <scope>NUCLEOTIDE SEQUENCE [LARGE SCALE GENOMIC DNA]</scope>
    <source>
        <strain evidence="7 8">DSM 10317</strain>
    </source>
</reference>
<keyword evidence="3" id="KW-0378">Hydrolase</keyword>
<accession>A0A1G5RSP3</accession>
<dbReference type="Gene3D" id="3.40.140.10">
    <property type="entry name" value="Cytidine Deaminase, domain 2"/>
    <property type="match status" value="1"/>
</dbReference>
<name>A0A1G5RSP3_PSEXY</name>
<evidence type="ECO:0000256" key="2">
    <source>
        <dbReference type="ARBA" id="ARBA00022723"/>
    </source>
</evidence>
<dbReference type="Proteomes" id="UP000199428">
    <property type="component" value="Unassembled WGS sequence"/>
</dbReference>
<evidence type="ECO:0000256" key="1">
    <source>
        <dbReference type="ARBA" id="ARBA00022670"/>
    </source>
</evidence>
<keyword evidence="5" id="KW-0482">Metalloprotease</keyword>